<accession>A0A1L8HDX2</accession>
<dbReference type="PaxDb" id="8355-A0A1L8HDX2"/>
<dbReference type="Bgee" id="108708048">
    <property type="expression patterns" value="Expressed in egg cell and 16 other cell types or tissues"/>
</dbReference>
<feature type="compositionally biased region" description="Pro residues" evidence="1">
    <location>
        <begin position="500"/>
        <end position="529"/>
    </location>
</feature>
<feature type="region of interest" description="Disordered" evidence="1">
    <location>
        <begin position="226"/>
        <end position="288"/>
    </location>
</feature>
<dbReference type="RefSeq" id="XP_018101821.1">
    <property type="nucleotide sequence ID" value="XM_018246332.2"/>
</dbReference>
<protein>
    <submittedName>
        <fullName evidence="3">Uncharacterized protein C6orf132 isoform X1</fullName>
    </submittedName>
</protein>
<sequence>MKKGTLNKLFGKKNANNNSLYAENPPWVLSQGAKKGSADYHDMPSSYSFLEDSGSATLKARPGPRIRPLLPVSNNSMAVPTPSVPGGFAEHLPIENGLNRNGNYRMYSSIGDLRANMQYDDYPEEIPAPPSMPPPPPPNMAPPDPPHESPPSPSESSPGSPSPPDFIPPTPNSNAPPVPNFVPPPPPPLVNQQLQSASKWKSETVLNNLPNDLPVGLPNRFSLNPSIFQPSHGQTSANMDPNSSLSRLYKVPPPAPTRTSSIQQQEYIGQQTDNTRYTKDPPPSPVPSSFNPTMQAKLFSIGRGQSILNDTLNKRKSMIIMDTPSGTKSMDPSHTNEIASATNADTGNYGSKALKAKMDVKLPGKTGDNNVYSNGANQENPELNTSEEHCFNENPEQQTSKVRQIKNDFASTMSGKNSVTEGPKASWDSTALNKDSYVSEMSKISKPTINIVSQKPFGENTKISNTNLHSNKDEDILQKQINAVPSDVKTEPVKVIKTPVSPPPVAPPPPPFAIAPNPPSIPPPPPPLPTALTTAPVHPPTVSPLLLSKKASPTNVPTPPPLPPPPPPPAPQPTGSQSLLKAAAISASPLLPSMAPPQPPKAPPVPPPASSSIQISSLTPSKVLPTDNDQKSKVGKIKQELEALLSSPKKEDIKVGSLKKSQHVPEMTKVAPVRGGENTLVNSLMMKVPLLPKQAIVEDTDADLSEWLPKNNTTDIEIPEPDYLPASTKPSGNYKKQPEPHTITKEIKVESAPHTIIKGTTLESSPKFMTKEIKVESTPTTMTKEKKGESAPNTIIKGTTLESSPNSMAKEIKVESTPTTMTKEKKVESAPNTMIKEIAVESATPPIKSSDELNTGETLVPSYKPHHARKVSAGSWTPEPVSSVQSKSEPVLSLKSDTDQELKEASSPLASLVKSESIISQRENESAFNHPVTREKVDEGSPMALLMAAKKRAQKGSRSIERSNLPKISVSNGAVISSLTSHNSDINLNTFVVEPRKEATHQALPEGSSSYLKDAGIVSSLSSSAEKSENNWIHQAQPKPTVSIQVFDSQHPSGDNSRSWSMFNASSTNNPRAENNMSPKIERFNISSFPSPSPVLGTKDEIEYEIIPPPAEFMNSPTMSHMSMRNTEQKERSFIYGDNIISDFSKPSYEQNYKSNQAVISQTINSRDKYLDDNPITGISRDSNKGSLIKKRLYMPEPESSRNYVKTSTLRSAALPAPYGHRFPQPSPTMVLDPRRTNSTTRYLAQGRRVSTENLMRVVPSQSDMKYKPQNPEYPASRPSRSNNSYQGMTFTVRPGTRQPISNTYQGGYL</sequence>
<feature type="compositionally biased region" description="Pro residues" evidence="1">
    <location>
        <begin position="160"/>
        <end position="189"/>
    </location>
</feature>
<organism evidence="2 3">
    <name type="scientific">Xenopus laevis</name>
    <name type="common">African clawed frog</name>
    <dbReference type="NCBI Taxonomy" id="8355"/>
    <lineage>
        <taxon>Eukaryota</taxon>
        <taxon>Metazoa</taxon>
        <taxon>Chordata</taxon>
        <taxon>Craniata</taxon>
        <taxon>Vertebrata</taxon>
        <taxon>Euteleostomi</taxon>
        <taxon>Amphibia</taxon>
        <taxon>Batrachia</taxon>
        <taxon>Anura</taxon>
        <taxon>Pipoidea</taxon>
        <taxon>Pipidae</taxon>
        <taxon>Xenopodinae</taxon>
        <taxon>Xenopus</taxon>
        <taxon>Xenopus</taxon>
    </lineage>
</organism>
<dbReference type="OrthoDB" id="9945848at2759"/>
<reference evidence="3" key="1">
    <citation type="submission" date="2025-08" db="UniProtKB">
        <authorList>
            <consortium name="RefSeq"/>
        </authorList>
    </citation>
    <scope>IDENTIFICATION</scope>
    <source>
        <strain evidence="3">J_2021</strain>
        <tissue evidence="3">Erythrocytes</tissue>
    </source>
</reference>
<feature type="compositionally biased region" description="Pro residues" evidence="1">
    <location>
        <begin position="126"/>
        <end position="153"/>
    </location>
</feature>
<feature type="compositionally biased region" description="Low complexity" evidence="1">
    <location>
        <begin position="573"/>
        <end position="593"/>
    </location>
</feature>
<evidence type="ECO:0000256" key="1">
    <source>
        <dbReference type="SAM" id="MobiDB-lite"/>
    </source>
</evidence>
<feature type="region of interest" description="Disordered" evidence="1">
    <location>
        <begin position="774"/>
        <end position="908"/>
    </location>
</feature>
<keyword evidence="2" id="KW-1185">Reference proteome</keyword>
<dbReference type="Proteomes" id="UP000186698">
    <property type="component" value="Chromosome 2L"/>
</dbReference>
<dbReference type="PANTHER" id="PTHR35077:SF2">
    <property type="entry name" value="SIMILAR TO AI661453 PROTEIN"/>
    <property type="match status" value="1"/>
</dbReference>
<dbReference type="PANTHER" id="PTHR35077">
    <property type="entry name" value="SIMILAR TO AI661453 PROTEIN"/>
    <property type="match status" value="1"/>
</dbReference>
<feature type="region of interest" description="Disordered" evidence="1">
    <location>
        <begin position="1216"/>
        <end position="1235"/>
    </location>
</feature>
<feature type="compositionally biased region" description="Polar residues" evidence="1">
    <location>
        <begin position="791"/>
        <end position="807"/>
    </location>
</feature>
<feature type="region of interest" description="Disordered" evidence="1">
    <location>
        <begin position="710"/>
        <end position="740"/>
    </location>
</feature>
<feature type="compositionally biased region" description="Polar residues" evidence="1">
    <location>
        <begin position="257"/>
        <end position="275"/>
    </location>
</feature>
<name>A0A1L8HDX2_XENLA</name>
<dbReference type="KEGG" id="xla:108708048"/>
<feature type="compositionally biased region" description="Polar residues" evidence="1">
    <location>
        <begin position="226"/>
        <end position="246"/>
    </location>
</feature>
<feature type="compositionally biased region" description="Low complexity" evidence="1">
    <location>
        <begin position="610"/>
        <end position="622"/>
    </location>
</feature>
<feature type="region of interest" description="Disordered" evidence="1">
    <location>
        <begin position="488"/>
        <end position="635"/>
    </location>
</feature>
<evidence type="ECO:0000313" key="2">
    <source>
        <dbReference type="Proteomes" id="UP000186698"/>
    </source>
</evidence>
<proteinExistence type="predicted"/>
<feature type="compositionally biased region" description="Polar residues" evidence="1">
    <location>
        <begin position="1279"/>
        <end position="1290"/>
    </location>
</feature>
<dbReference type="GeneID" id="108708048"/>
<gene>
    <name evidence="3" type="primary">LOC108708048</name>
</gene>
<feature type="region of interest" description="Disordered" evidence="1">
    <location>
        <begin position="121"/>
        <end position="205"/>
    </location>
</feature>
<evidence type="ECO:0000313" key="3">
    <source>
        <dbReference type="RefSeq" id="XP_018101821.1"/>
    </source>
</evidence>
<feature type="compositionally biased region" description="Polar residues" evidence="1">
    <location>
        <begin position="192"/>
        <end position="205"/>
    </location>
</feature>
<feature type="compositionally biased region" description="Pro residues" evidence="1">
    <location>
        <begin position="556"/>
        <end position="572"/>
    </location>
</feature>
<dbReference type="OMA" id="GREEVPC"/>
<dbReference type="CTD" id="108708048"/>
<feature type="region of interest" description="Disordered" evidence="1">
    <location>
        <begin position="1"/>
        <end position="24"/>
    </location>
</feature>
<feature type="region of interest" description="Disordered" evidence="1">
    <location>
        <begin position="1260"/>
        <end position="1310"/>
    </location>
</feature>
<feature type="compositionally biased region" description="Polar residues" evidence="1">
    <location>
        <begin position="1299"/>
        <end position="1310"/>
    </location>
</feature>
<feature type="compositionally biased region" description="Pro residues" evidence="1">
    <location>
        <begin position="594"/>
        <end position="609"/>
    </location>
</feature>